<dbReference type="EMBL" id="GDJX01015961">
    <property type="protein sequence ID" value="JAT51975.1"/>
    <property type="molecule type" value="Transcribed_RNA"/>
</dbReference>
<proteinExistence type="predicted"/>
<keyword evidence="2" id="KW-1133">Transmembrane helix</keyword>
<reference evidence="3" key="1">
    <citation type="submission" date="2015-07" db="EMBL/GenBank/DDBJ databases">
        <title>Transcriptome Assembly of Anthurium amnicola.</title>
        <authorList>
            <person name="Suzuki J."/>
        </authorList>
    </citation>
    <scope>NUCLEOTIDE SEQUENCE</scope>
</reference>
<feature type="transmembrane region" description="Helical" evidence="2">
    <location>
        <begin position="57"/>
        <end position="79"/>
    </location>
</feature>
<evidence type="ECO:0000256" key="2">
    <source>
        <dbReference type="SAM" id="Phobius"/>
    </source>
</evidence>
<organism evidence="3">
    <name type="scientific">Anthurium amnicola</name>
    <dbReference type="NCBI Taxonomy" id="1678845"/>
    <lineage>
        <taxon>Eukaryota</taxon>
        <taxon>Viridiplantae</taxon>
        <taxon>Streptophyta</taxon>
        <taxon>Embryophyta</taxon>
        <taxon>Tracheophyta</taxon>
        <taxon>Spermatophyta</taxon>
        <taxon>Magnoliopsida</taxon>
        <taxon>Liliopsida</taxon>
        <taxon>Araceae</taxon>
        <taxon>Pothoideae</taxon>
        <taxon>Potheae</taxon>
        <taxon>Anthurium</taxon>
    </lineage>
</organism>
<feature type="transmembrane region" description="Helical" evidence="2">
    <location>
        <begin position="91"/>
        <end position="111"/>
    </location>
</feature>
<feature type="compositionally biased region" description="Low complexity" evidence="1">
    <location>
        <begin position="223"/>
        <end position="237"/>
    </location>
</feature>
<feature type="transmembrane region" description="Helical" evidence="2">
    <location>
        <begin position="145"/>
        <end position="164"/>
    </location>
</feature>
<evidence type="ECO:0000313" key="3">
    <source>
        <dbReference type="EMBL" id="JAT51975.1"/>
    </source>
</evidence>
<evidence type="ECO:0000256" key="1">
    <source>
        <dbReference type="SAM" id="MobiDB-lite"/>
    </source>
</evidence>
<gene>
    <name evidence="3" type="ORF">g.149489</name>
</gene>
<keyword evidence="2" id="KW-0812">Transmembrane</keyword>
<protein>
    <submittedName>
        <fullName evidence="3">Uncharacterized protein</fullName>
    </submittedName>
</protein>
<sequence length="245" mass="28278">NKKKKYCLLKMKFRRILFALLFVGLMLLNLVCLGFFITKYLTLKRIDFEIPLNNVEFIYLGLISITLLKDITLTVAAFRGSLNLLNPRHQFISQSLLLIIWIIVSALFTKFELNKPKIPLMCPSNFNYEKPQYVTACSVRKLSFILMWAYTGTLFLSVLCAMFLKSVEDEGDDYNEVDNDNNNDFDNNEAKSQFNLRYSKNITSIPLSHSTNRNNHYSRYNVSSIHSSNSTNSTIPPYGNLSHLK</sequence>
<dbReference type="AlphaFoldDB" id="A0A1D1YBH4"/>
<feature type="region of interest" description="Disordered" evidence="1">
    <location>
        <begin position="223"/>
        <end position="245"/>
    </location>
</feature>
<feature type="non-terminal residue" evidence="3">
    <location>
        <position position="1"/>
    </location>
</feature>
<accession>A0A1D1YBH4</accession>
<keyword evidence="2" id="KW-0472">Membrane</keyword>
<name>A0A1D1YBH4_9ARAE</name>
<feature type="transmembrane region" description="Helical" evidence="2">
    <location>
        <begin position="16"/>
        <end position="37"/>
    </location>
</feature>